<dbReference type="RefSeq" id="WP_058021365.1">
    <property type="nucleotide sequence ID" value="NZ_CP013189.1"/>
</dbReference>
<dbReference type="PATRIC" id="fig|1249552.3.peg.1213"/>
<keyword evidence="3" id="KW-1185">Reference proteome</keyword>
<evidence type="ECO:0000313" key="2">
    <source>
        <dbReference type="EMBL" id="ALO45867.1"/>
    </source>
</evidence>
<proteinExistence type="predicted"/>
<accession>A0A0S2KC30</accession>
<dbReference type="STRING" id="1249552.PS2015_1208"/>
<dbReference type="EMBL" id="CP013189">
    <property type="protein sequence ID" value="ALO45867.1"/>
    <property type="molecule type" value="Genomic_DNA"/>
</dbReference>
<evidence type="ECO:0000313" key="3">
    <source>
        <dbReference type="Proteomes" id="UP000065641"/>
    </source>
</evidence>
<evidence type="ECO:0000256" key="1">
    <source>
        <dbReference type="SAM" id="Coils"/>
    </source>
</evidence>
<dbReference type="OrthoDB" id="7061952at2"/>
<sequence length="355" mass="39412">MIANTVQILRRSIAPGALLVTLAMPLSIVAQENVTEMRRAVDLFSNVLREGLGLNQRQGIFSPRNGDVQGRYLAGQGVTLSIVAPMRGTPDNVDISVRELGQSLDELALQLGGMMERGVVTRPDFDAMRDALALSLRTDEISLYYRDLMQQLTQIGSLPVMDRALAEAALQIRRLQSAAFADQSLLTGLDDELQTLREHVQSQIEALARLRRDISRQAAEAESMPEPATLAAWQATREQIELRVGELQRQLAGRMQTLRDHQATVQAEQQLARQQQMAEFEQQLFTTVCDFAGGLRDLPSGEYLNLVLVGAGRADEQVAVRYDRVYTISQRDLQDCQRGAITGGQLLETALSYEY</sequence>
<gene>
    <name evidence="2" type="ORF">PS2015_1208</name>
</gene>
<organism evidence="2 3">
    <name type="scientific">Pseudohongiella spirulinae</name>
    <dbReference type="NCBI Taxonomy" id="1249552"/>
    <lineage>
        <taxon>Bacteria</taxon>
        <taxon>Pseudomonadati</taxon>
        <taxon>Pseudomonadota</taxon>
        <taxon>Gammaproteobacteria</taxon>
        <taxon>Pseudomonadales</taxon>
        <taxon>Pseudohongiellaceae</taxon>
        <taxon>Pseudohongiella</taxon>
    </lineage>
</organism>
<reference evidence="2 3" key="1">
    <citation type="submission" date="2015-11" db="EMBL/GenBank/DDBJ databases">
        <authorList>
            <person name="Zhang Y."/>
            <person name="Guo Z."/>
        </authorList>
    </citation>
    <scope>NUCLEOTIDE SEQUENCE [LARGE SCALE GENOMIC DNA]</scope>
    <source>
        <strain evidence="2 3">KCTC 32221</strain>
    </source>
</reference>
<name>A0A0S2KC30_9GAMM</name>
<keyword evidence="1" id="KW-0175">Coiled coil</keyword>
<protein>
    <submittedName>
        <fullName evidence="2">Uncharacterized protein</fullName>
    </submittedName>
</protein>
<dbReference type="AlphaFoldDB" id="A0A0S2KC30"/>
<dbReference type="KEGG" id="pspi:PS2015_1208"/>
<feature type="coiled-coil region" evidence="1">
    <location>
        <begin position="193"/>
        <end position="250"/>
    </location>
</feature>
<dbReference type="Proteomes" id="UP000065641">
    <property type="component" value="Chromosome"/>
</dbReference>